<dbReference type="PANTHER" id="PTHR42723:SF1">
    <property type="entry name" value="CHLOROPHYLL SYNTHASE, CHLOROPLASTIC"/>
    <property type="match status" value="1"/>
</dbReference>
<evidence type="ECO:0000313" key="7">
    <source>
        <dbReference type="EMBL" id="MBT1687211.1"/>
    </source>
</evidence>
<feature type="transmembrane region" description="Helical" evidence="6">
    <location>
        <begin position="236"/>
        <end position="254"/>
    </location>
</feature>
<evidence type="ECO:0000256" key="3">
    <source>
        <dbReference type="ARBA" id="ARBA00022692"/>
    </source>
</evidence>
<dbReference type="InterPro" id="IPR044878">
    <property type="entry name" value="UbiA_sf"/>
</dbReference>
<dbReference type="AlphaFoldDB" id="A0AAP2D858"/>
<dbReference type="GO" id="GO:0016020">
    <property type="term" value="C:membrane"/>
    <property type="evidence" value="ECO:0007669"/>
    <property type="project" value="UniProtKB-SubCell"/>
</dbReference>
<reference evidence="7 8" key="1">
    <citation type="submission" date="2021-05" db="EMBL/GenBank/DDBJ databases">
        <title>A Polyphasic approach of four new species of the genus Ohtaekwangia: Ohtaekwangia histidinii sp. nov., Ohtaekwangia cretensis sp. nov., Ohtaekwangia indiensis sp. nov., Ohtaekwangia reichenbachii sp. nov. from diverse environment.</title>
        <authorList>
            <person name="Octaviana S."/>
        </authorList>
    </citation>
    <scope>NUCLEOTIDE SEQUENCE [LARGE SCALE GENOMIC DNA]</scope>
    <source>
        <strain evidence="7 8">PWU37</strain>
    </source>
</reference>
<gene>
    <name evidence="7" type="ORF">KK078_11620</name>
</gene>
<dbReference type="GO" id="GO:0016765">
    <property type="term" value="F:transferase activity, transferring alkyl or aryl (other than methyl) groups"/>
    <property type="evidence" value="ECO:0007669"/>
    <property type="project" value="InterPro"/>
</dbReference>
<protein>
    <submittedName>
        <fullName evidence="7">Geranylgeranylglycerol-phosphate geranylgeranyltransferase</fullName>
    </submittedName>
</protein>
<feature type="transmembrane region" description="Helical" evidence="6">
    <location>
        <begin position="266"/>
        <end position="283"/>
    </location>
</feature>
<dbReference type="Proteomes" id="UP001319180">
    <property type="component" value="Unassembled WGS sequence"/>
</dbReference>
<name>A0AAP2D858_9BACT</name>
<dbReference type="Gene3D" id="1.20.120.1780">
    <property type="entry name" value="UbiA prenyltransferase"/>
    <property type="match status" value="1"/>
</dbReference>
<feature type="transmembrane region" description="Helical" evidence="6">
    <location>
        <begin position="20"/>
        <end position="40"/>
    </location>
</feature>
<dbReference type="InterPro" id="IPR000537">
    <property type="entry name" value="UbiA_prenyltransferase"/>
</dbReference>
<dbReference type="PANTHER" id="PTHR42723">
    <property type="entry name" value="CHLOROPHYLL SYNTHASE"/>
    <property type="match status" value="1"/>
</dbReference>
<keyword evidence="2" id="KW-1003">Cell membrane</keyword>
<sequence length="286" mass="32283">MATGRTFRTFLESLLKLTRFGNLVIIGLAQYCTAGFLIATTTLNDGSLFILATSTVLIAAAGYIINDYYDVKIDYINKPGRVVIGKSITRRYAILFHVVLSSAGVLLGLMLSWKIAAVNVLTVFLLWFYSNNLKRLPFIGNFVVALLTGLAILIVDLYYHTGSVLIIIYASFAFFMTLVREIIKDMEDLKGDVTFGCKTLPIMLGLRRTKFIIYLILFLFSATVVILNYFYQVMPLQYYAIFLFVPLLWLLYRLVRADTIRDFARLSAFCKVIMLMGILSMSLHGG</sequence>
<comment type="subcellular location">
    <subcellularLocation>
        <location evidence="1">Membrane</location>
        <topology evidence="1">Multi-pass membrane protein</topology>
    </subcellularLocation>
</comment>
<dbReference type="InterPro" id="IPR050475">
    <property type="entry name" value="Prenyltransferase_related"/>
</dbReference>
<dbReference type="NCBIfam" id="NF009513">
    <property type="entry name" value="PRK12872.1-3"/>
    <property type="match status" value="1"/>
</dbReference>
<evidence type="ECO:0000256" key="4">
    <source>
        <dbReference type="ARBA" id="ARBA00022989"/>
    </source>
</evidence>
<dbReference type="EMBL" id="JAHESC010000014">
    <property type="protein sequence ID" value="MBT1687211.1"/>
    <property type="molecule type" value="Genomic_DNA"/>
</dbReference>
<feature type="transmembrane region" description="Helical" evidence="6">
    <location>
        <begin position="161"/>
        <end position="179"/>
    </location>
</feature>
<feature type="transmembrane region" description="Helical" evidence="6">
    <location>
        <begin position="211"/>
        <end position="230"/>
    </location>
</feature>
<keyword evidence="4 6" id="KW-1133">Transmembrane helix</keyword>
<feature type="transmembrane region" description="Helical" evidence="6">
    <location>
        <begin position="136"/>
        <end position="155"/>
    </location>
</feature>
<dbReference type="RefSeq" id="WP_254090442.1">
    <property type="nucleotide sequence ID" value="NZ_JAHESC010000014.1"/>
</dbReference>
<evidence type="ECO:0000256" key="2">
    <source>
        <dbReference type="ARBA" id="ARBA00022475"/>
    </source>
</evidence>
<keyword evidence="8" id="KW-1185">Reference proteome</keyword>
<feature type="transmembrane region" description="Helical" evidence="6">
    <location>
        <begin position="113"/>
        <end position="129"/>
    </location>
</feature>
<proteinExistence type="predicted"/>
<keyword evidence="5 6" id="KW-0472">Membrane</keyword>
<accession>A0AAP2D858</accession>
<feature type="transmembrane region" description="Helical" evidence="6">
    <location>
        <begin position="90"/>
        <end position="107"/>
    </location>
</feature>
<evidence type="ECO:0000256" key="6">
    <source>
        <dbReference type="SAM" id="Phobius"/>
    </source>
</evidence>
<organism evidence="7 8">
    <name type="scientific">Dawidia soli</name>
    <dbReference type="NCBI Taxonomy" id="2782352"/>
    <lineage>
        <taxon>Bacteria</taxon>
        <taxon>Pseudomonadati</taxon>
        <taxon>Bacteroidota</taxon>
        <taxon>Cytophagia</taxon>
        <taxon>Cytophagales</taxon>
        <taxon>Chryseotaleaceae</taxon>
        <taxon>Dawidia</taxon>
    </lineage>
</organism>
<keyword evidence="3 6" id="KW-0812">Transmembrane</keyword>
<evidence type="ECO:0000256" key="1">
    <source>
        <dbReference type="ARBA" id="ARBA00004141"/>
    </source>
</evidence>
<evidence type="ECO:0000256" key="5">
    <source>
        <dbReference type="ARBA" id="ARBA00023136"/>
    </source>
</evidence>
<feature type="transmembrane region" description="Helical" evidence="6">
    <location>
        <begin position="46"/>
        <end position="69"/>
    </location>
</feature>
<dbReference type="CDD" id="cd13961">
    <property type="entry name" value="PT_UbiA_DGGGPS"/>
    <property type="match status" value="1"/>
</dbReference>
<dbReference type="Gene3D" id="1.10.357.140">
    <property type="entry name" value="UbiA prenyltransferase"/>
    <property type="match status" value="1"/>
</dbReference>
<dbReference type="Pfam" id="PF01040">
    <property type="entry name" value="UbiA"/>
    <property type="match status" value="1"/>
</dbReference>
<evidence type="ECO:0000313" key="8">
    <source>
        <dbReference type="Proteomes" id="UP001319180"/>
    </source>
</evidence>
<comment type="caution">
    <text evidence="7">The sequence shown here is derived from an EMBL/GenBank/DDBJ whole genome shotgun (WGS) entry which is preliminary data.</text>
</comment>